<dbReference type="PANTHER" id="PTHR34591:SF13">
    <property type="entry name" value="OS03G0669900 PROTEIN"/>
    <property type="match status" value="1"/>
</dbReference>
<reference evidence="1" key="1">
    <citation type="submission" date="2019-03" db="EMBL/GenBank/DDBJ databases">
        <title>WGS assembly of Setaria viridis.</title>
        <authorList>
            <person name="Huang P."/>
            <person name="Jenkins J."/>
            <person name="Grimwood J."/>
            <person name="Barry K."/>
            <person name="Healey A."/>
            <person name="Mamidi S."/>
            <person name="Sreedasyam A."/>
            <person name="Shu S."/>
            <person name="Feldman M."/>
            <person name="Wu J."/>
            <person name="Yu Y."/>
            <person name="Chen C."/>
            <person name="Johnson J."/>
            <person name="Rokhsar D."/>
            <person name="Baxter I."/>
            <person name="Schmutz J."/>
            <person name="Brutnell T."/>
            <person name="Kellogg E."/>
        </authorList>
    </citation>
    <scope>NUCLEOTIDE SEQUENCE [LARGE SCALE GENOMIC DNA]</scope>
</reference>
<accession>A0A4U6UDT7</accession>
<dbReference type="Proteomes" id="UP000298652">
    <property type="component" value="Chromosome 5"/>
</dbReference>
<sequence length="271" mass="29870">MNATIKRNDILIQERVKMKRPGRKIPVDRYPSPSCPERNRIQIPTRNTIHMRRLQIHRLCPPEGDRGRTTGRSRSGDRWRTARSAWCGSSTRTCCVCKAWRAAIDGGRLLRAELLPRSLGGIFVDFNMLGRTEFFSSPSCGSGGAAATVSGDLDYAPDTSVEGHCNGLVLLFSCVANPTTRQWAHLPEQPPPRTATEDAYYELPYLVFDPTLSPLRGVLDPRCPVLGRPGPRGAGVGMATAIVGDTRLLVKNWALGGEVVRSGRRSRRNHG</sequence>
<evidence type="ECO:0000313" key="2">
    <source>
        <dbReference type="Proteomes" id="UP000298652"/>
    </source>
</evidence>
<name>A0A4U6UDT7_SETVI</name>
<organism evidence="1 2">
    <name type="scientific">Setaria viridis</name>
    <name type="common">Green bristlegrass</name>
    <name type="synonym">Setaria italica subsp. viridis</name>
    <dbReference type="NCBI Taxonomy" id="4556"/>
    <lineage>
        <taxon>Eukaryota</taxon>
        <taxon>Viridiplantae</taxon>
        <taxon>Streptophyta</taxon>
        <taxon>Embryophyta</taxon>
        <taxon>Tracheophyta</taxon>
        <taxon>Spermatophyta</taxon>
        <taxon>Magnoliopsida</taxon>
        <taxon>Liliopsida</taxon>
        <taxon>Poales</taxon>
        <taxon>Poaceae</taxon>
        <taxon>PACMAD clade</taxon>
        <taxon>Panicoideae</taxon>
        <taxon>Panicodae</taxon>
        <taxon>Paniceae</taxon>
        <taxon>Cenchrinae</taxon>
        <taxon>Setaria</taxon>
    </lineage>
</organism>
<dbReference type="PANTHER" id="PTHR34591">
    <property type="entry name" value="OS03G0653100 PROTEIN-RELATED"/>
    <property type="match status" value="1"/>
</dbReference>
<dbReference type="EMBL" id="CM016556">
    <property type="protein sequence ID" value="TKW14201.1"/>
    <property type="molecule type" value="Genomic_DNA"/>
</dbReference>
<proteinExistence type="predicted"/>
<protein>
    <recommendedName>
        <fullName evidence="3">F-box domain-containing protein</fullName>
    </recommendedName>
</protein>
<dbReference type="AlphaFoldDB" id="A0A4U6UDT7"/>
<evidence type="ECO:0000313" key="1">
    <source>
        <dbReference type="EMBL" id="TKW14201.1"/>
    </source>
</evidence>
<gene>
    <name evidence="1" type="ORF">SEVIR_5G152701v2</name>
</gene>
<dbReference type="Gramene" id="TKW14201">
    <property type="protein sequence ID" value="TKW14201"/>
    <property type="gene ID" value="SEVIR_5G152701v2"/>
</dbReference>
<evidence type="ECO:0008006" key="3">
    <source>
        <dbReference type="Google" id="ProtNLM"/>
    </source>
</evidence>
<keyword evidence="2" id="KW-1185">Reference proteome</keyword>